<evidence type="ECO:0000256" key="1">
    <source>
        <dbReference type="SAM" id="MobiDB-lite"/>
    </source>
</evidence>
<dbReference type="EMBL" id="JARBJD010000226">
    <property type="protein sequence ID" value="KAK2946527.1"/>
    <property type="molecule type" value="Genomic_DNA"/>
</dbReference>
<proteinExistence type="predicted"/>
<dbReference type="Proteomes" id="UP001281761">
    <property type="component" value="Unassembled WGS sequence"/>
</dbReference>
<organism evidence="2 3">
    <name type="scientific">Blattamonas nauphoetae</name>
    <dbReference type="NCBI Taxonomy" id="2049346"/>
    <lineage>
        <taxon>Eukaryota</taxon>
        <taxon>Metamonada</taxon>
        <taxon>Preaxostyla</taxon>
        <taxon>Oxymonadida</taxon>
        <taxon>Blattamonas</taxon>
    </lineage>
</organism>
<name>A0ABQ9X6J6_9EUKA</name>
<feature type="region of interest" description="Disordered" evidence="1">
    <location>
        <begin position="1"/>
        <end position="28"/>
    </location>
</feature>
<comment type="caution">
    <text evidence="2">The sequence shown here is derived from an EMBL/GenBank/DDBJ whole genome shotgun (WGS) entry which is preliminary data.</text>
</comment>
<gene>
    <name evidence="2" type="ORF">BLNAU_18569</name>
</gene>
<keyword evidence="3" id="KW-1185">Reference proteome</keyword>
<evidence type="ECO:0000313" key="3">
    <source>
        <dbReference type="Proteomes" id="UP001281761"/>
    </source>
</evidence>
<evidence type="ECO:0000313" key="2">
    <source>
        <dbReference type="EMBL" id="KAK2946527.1"/>
    </source>
</evidence>
<sequence>MCFRTPTPCFPRTPRPSEETHTSRQTSVIRSVEPSGFSVCNNLRPPPTVRIQLLLCFESLDLESGFKMHIRHDALHPLPTPLTRCLMWGSQVKLINHTSTEIRLVLSQPVNFGRCVSSFNDKSTRLKFGNRAHKVKSGCVEQETSVFDVSSQD</sequence>
<accession>A0ABQ9X6J6</accession>
<reference evidence="2 3" key="1">
    <citation type="journal article" date="2022" name="bioRxiv">
        <title>Genomics of Preaxostyla Flagellates Illuminates Evolutionary Transitions and the Path Towards Mitochondrial Loss.</title>
        <authorList>
            <person name="Novak L.V.F."/>
            <person name="Treitli S.C."/>
            <person name="Pyrih J."/>
            <person name="Halakuc P."/>
            <person name="Pipaliya S.V."/>
            <person name="Vacek V."/>
            <person name="Brzon O."/>
            <person name="Soukal P."/>
            <person name="Eme L."/>
            <person name="Dacks J.B."/>
            <person name="Karnkowska A."/>
            <person name="Elias M."/>
            <person name="Hampl V."/>
        </authorList>
    </citation>
    <scope>NUCLEOTIDE SEQUENCE [LARGE SCALE GENOMIC DNA]</scope>
    <source>
        <strain evidence="2">NAU3</strain>
        <tissue evidence="2">Gut</tissue>
    </source>
</reference>
<protein>
    <submittedName>
        <fullName evidence="2">Uncharacterized protein</fullName>
    </submittedName>
</protein>